<dbReference type="Pfam" id="PF00809">
    <property type="entry name" value="Pterin_bind"/>
    <property type="match status" value="1"/>
</dbReference>
<evidence type="ECO:0000259" key="10">
    <source>
        <dbReference type="PROSITE" id="PS50972"/>
    </source>
</evidence>
<comment type="caution">
    <text evidence="11">The sequence shown here is derived from an EMBL/GenBank/DDBJ whole genome shotgun (WGS) entry which is preliminary data.</text>
</comment>
<dbReference type="PROSITE" id="PS50972">
    <property type="entry name" value="PTERIN_BINDING"/>
    <property type="match status" value="1"/>
</dbReference>
<dbReference type="Gene3D" id="3.20.20.20">
    <property type="entry name" value="Dihydropteroate synthase-like"/>
    <property type="match status" value="1"/>
</dbReference>
<name>A0ABW0KKR4_9BACT</name>
<proteinExistence type="inferred from homology"/>
<protein>
    <recommendedName>
        <fullName evidence="4 9">Dihydropteroate synthase</fullName>
        <shortName evidence="9">DHPS</shortName>
        <ecNumber evidence="4 9">2.5.1.15</ecNumber>
    </recommendedName>
    <alternativeName>
        <fullName evidence="9">Dihydropteroate pyrophosphorylase</fullName>
    </alternativeName>
</protein>
<evidence type="ECO:0000256" key="7">
    <source>
        <dbReference type="ARBA" id="ARBA00022842"/>
    </source>
</evidence>
<keyword evidence="5 9" id="KW-0808">Transferase</keyword>
<dbReference type="NCBIfam" id="TIGR01496">
    <property type="entry name" value="DHPS"/>
    <property type="match status" value="1"/>
</dbReference>
<evidence type="ECO:0000256" key="6">
    <source>
        <dbReference type="ARBA" id="ARBA00022723"/>
    </source>
</evidence>
<dbReference type="CDD" id="cd00739">
    <property type="entry name" value="DHPS"/>
    <property type="match status" value="1"/>
</dbReference>
<dbReference type="PANTHER" id="PTHR20941:SF1">
    <property type="entry name" value="FOLIC ACID SYNTHESIS PROTEIN FOL1"/>
    <property type="match status" value="1"/>
</dbReference>
<dbReference type="EC" id="2.5.1.15" evidence="4 9"/>
<keyword evidence="6 9" id="KW-0479">Metal-binding</keyword>
<evidence type="ECO:0000256" key="4">
    <source>
        <dbReference type="ARBA" id="ARBA00012458"/>
    </source>
</evidence>
<dbReference type="EMBL" id="JBHSMQ010000001">
    <property type="protein sequence ID" value="MFC5453890.1"/>
    <property type="molecule type" value="Genomic_DNA"/>
</dbReference>
<dbReference type="RefSeq" id="WP_377163409.1">
    <property type="nucleotide sequence ID" value="NZ_JBHSMQ010000001.1"/>
</dbReference>
<dbReference type="Proteomes" id="UP001596052">
    <property type="component" value="Unassembled WGS sequence"/>
</dbReference>
<evidence type="ECO:0000313" key="11">
    <source>
        <dbReference type="EMBL" id="MFC5453890.1"/>
    </source>
</evidence>
<dbReference type="SUPFAM" id="SSF51717">
    <property type="entry name" value="Dihydropteroate synthetase-like"/>
    <property type="match status" value="1"/>
</dbReference>
<comment type="catalytic activity">
    <reaction evidence="1">
        <text>(7,8-dihydropterin-6-yl)methyl diphosphate + 4-aminobenzoate = 7,8-dihydropteroate + diphosphate</text>
        <dbReference type="Rhea" id="RHEA:19949"/>
        <dbReference type="ChEBI" id="CHEBI:17836"/>
        <dbReference type="ChEBI" id="CHEBI:17839"/>
        <dbReference type="ChEBI" id="CHEBI:33019"/>
        <dbReference type="ChEBI" id="CHEBI:72950"/>
        <dbReference type="EC" id="2.5.1.15"/>
    </reaction>
</comment>
<evidence type="ECO:0000256" key="1">
    <source>
        <dbReference type="ARBA" id="ARBA00000012"/>
    </source>
</evidence>
<keyword evidence="7 9" id="KW-0460">Magnesium</keyword>
<comment type="pathway">
    <text evidence="3 9">Cofactor biosynthesis; tetrahydrofolate biosynthesis; 7,8-dihydrofolate from 2-amino-4-hydroxy-6-hydroxymethyl-7,8-dihydropteridine diphosphate and 4-aminobenzoate: step 1/2.</text>
</comment>
<dbReference type="InterPro" id="IPR000489">
    <property type="entry name" value="Pterin-binding_dom"/>
</dbReference>
<reference evidence="12" key="1">
    <citation type="journal article" date="2019" name="Int. J. Syst. Evol. Microbiol.">
        <title>The Global Catalogue of Microorganisms (GCM) 10K type strain sequencing project: providing services to taxonomists for standard genome sequencing and annotation.</title>
        <authorList>
            <consortium name="The Broad Institute Genomics Platform"/>
            <consortium name="The Broad Institute Genome Sequencing Center for Infectious Disease"/>
            <person name="Wu L."/>
            <person name="Ma J."/>
        </authorList>
    </citation>
    <scope>NUCLEOTIDE SEQUENCE [LARGE SCALE GENOMIC DNA]</scope>
    <source>
        <strain evidence="12">CGMCC 4.1469</strain>
    </source>
</reference>
<comment type="similarity">
    <text evidence="9">Belongs to the DHPS family.</text>
</comment>
<evidence type="ECO:0000313" key="12">
    <source>
        <dbReference type="Proteomes" id="UP001596052"/>
    </source>
</evidence>
<feature type="domain" description="Pterin-binding" evidence="10">
    <location>
        <begin position="17"/>
        <end position="270"/>
    </location>
</feature>
<dbReference type="InterPro" id="IPR045031">
    <property type="entry name" value="DHP_synth-like"/>
</dbReference>
<dbReference type="PANTHER" id="PTHR20941">
    <property type="entry name" value="FOLATE SYNTHESIS PROTEINS"/>
    <property type="match status" value="1"/>
</dbReference>
<comment type="cofactor">
    <cofactor evidence="2 9">
        <name>Mg(2+)</name>
        <dbReference type="ChEBI" id="CHEBI:18420"/>
    </cofactor>
</comment>
<evidence type="ECO:0000256" key="3">
    <source>
        <dbReference type="ARBA" id="ARBA00004763"/>
    </source>
</evidence>
<evidence type="ECO:0000256" key="9">
    <source>
        <dbReference type="RuleBase" id="RU361205"/>
    </source>
</evidence>
<comment type="function">
    <text evidence="9">Catalyzes the condensation of para-aminobenzoate (pABA) with 6-hydroxymethyl-7,8-dihydropterin diphosphate (DHPt-PP) to form 7,8-dihydropteroate (H2Pte), the immediate precursor of folate derivatives.</text>
</comment>
<organism evidence="11 12">
    <name type="scientific">Prosthecobacter fluviatilis</name>
    <dbReference type="NCBI Taxonomy" id="445931"/>
    <lineage>
        <taxon>Bacteria</taxon>
        <taxon>Pseudomonadati</taxon>
        <taxon>Verrucomicrobiota</taxon>
        <taxon>Verrucomicrobiia</taxon>
        <taxon>Verrucomicrobiales</taxon>
        <taxon>Verrucomicrobiaceae</taxon>
        <taxon>Prosthecobacter</taxon>
    </lineage>
</organism>
<sequence length="280" mass="30692">MHRWRFGNHDLDLTHRGLIMGIVNVTPDSFSDGGRFNDPGRAVEHAFMLLAQGADILDIGGESTRPGAEPVSETEELHRVLPVIRAVRSQTQALISIDTMKAAVARAALDAGADIINDVTGLRGDAAMPRVAADSKAGLVVMHMTGTPQTMQNQPQYEDVVAEVGSYFDNRLRVLEGEGIDPERIVLDPGFGFGKTLEHNLALMRALPQLSTRRPLLVGVSRKSMIARVMHSDAMEDRFWPTIALSAYAREHGARIIRVHDVKPNCDALRMMEAILETGQ</sequence>
<keyword evidence="12" id="KW-1185">Reference proteome</keyword>
<evidence type="ECO:0000256" key="5">
    <source>
        <dbReference type="ARBA" id="ARBA00022679"/>
    </source>
</evidence>
<gene>
    <name evidence="11" type="primary">folP</name>
    <name evidence="11" type="ORF">ACFQDI_03395</name>
</gene>
<keyword evidence="8 9" id="KW-0289">Folate biosynthesis</keyword>
<dbReference type="InterPro" id="IPR011005">
    <property type="entry name" value="Dihydropteroate_synth-like_sf"/>
</dbReference>
<dbReference type="GO" id="GO:0004156">
    <property type="term" value="F:dihydropteroate synthase activity"/>
    <property type="evidence" value="ECO:0007669"/>
    <property type="project" value="UniProtKB-EC"/>
</dbReference>
<dbReference type="PROSITE" id="PS00793">
    <property type="entry name" value="DHPS_2"/>
    <property type="match status" value="1"/>
</dbReference>
<evidence type="ECO:0000256" key="8">
    <source>
        <dbReference type="ARBA" id="ARBA00022909"/>
    </source>
</evidence>
<dbReference type="InterPro" id="IPR006390">
    <property type="entry name" value="DHP_synth_dom"/>
</dbReference>
<dbReference type="PROSITE" id="PS00792">
    <property type="entry name" value="DHPS_1"/>
    <property type="match status" value="1"/>
</dbReference>
<accession>A0ABW0KKR4</accession>
<evidence type="ECO:0000256" key="2">
    <source>
        <dbReference type="ARBA" id="ARBA00001946"/>
    </source>
</evidence>